<dbReference type="Gene3D" id="3.40.525.10">
    <property type="entry name" value="CRAL-TRIO lipid binding domain"/>
    <property type="match status" value="1"/>
</dbReference>
<dbReference type="AlphaFoldDB" id="A0A6C0JX72"/>
<dbReference type="EMBL" id="MN740754">
    <property type="protein sequence ID" value="QHU10372.1"/>
    <property type="molecule type" value="Genomic_DNA"/>
</dbReference>
<dbReference type="SUPFAM" id="SSF52087">
    <property type="entry name" value="CRAL/TRIO domain"/>
    <property type="match status" value="1"/>
</dbReference>
<feature type="domain" description="CRAL-TRIO" evidence="1">
    <location>
        <begin position="109"/>
        <end position="184"/>
    </location>
</feature>
<proteinExistence type="predicted"/>
<organism evidence="2">
    <name type="scientific">viral metagenome</name>
    <dbReference type="NCBI Taxonomy" id="1070528"/>
    <lineage>
        <taxon>unclassified sequences</taxon>
        <taxon>metagenomes</taxon>
        <taxon>organismal metagenomes</taxon>
    </lineage>
</organism>
<dbReference type="InterPro" id="IPR036865">
    <property type="entry name" value="CRAL-TRIO_dom_sf"/>
</dbReference>
<accession>A0A6C0JX72</accession>
<protein>
    <recommendedName>
        <fullName evidence="1">CRAL-TRIO domain-containing protein</fullName>
    </recommendedName>
</protein>
<reference evidence="2" key="1">
    <citation type="journal article" date="2020" name="Nature">
        <title>Giant virus diversity and host interactions through global metagenomics.</title>
        <authorList>
            <person name="Schulz F."/>
            <person name="Roux S."/>
            <person name="Paez-Espino D."/>
            <person name="Jungbluth S."/>
            <person name="Walsh D.A."/>
            <person name="Denef V.J."/>
            <person name="McMahon K.D."/>
            <person name="Konstantinidis K.T."/>
            <person name="Eloe-Fadrosh E.A."/>
            <person name="Kyrpides N.C."/>
            <person name="Woyke T."/>
        </authorList>
    </citation>
    <scope>NUCLEOTIDE SEQUENCE</scope>
    <source>
        <strain evidence="2">GVMAG-S-1101164-67</strain>
    </source>
</reference>
<evidence type="ECO:0000313" key="2">
    <source>
        <dbReference type="EMBL" id="QHU10372.1"/>
    </source>
</evidence>
<dbReference type="InterPro" id="IPR001251">
    <property type="entry name" value="CRAL-TRIO_dom"/>
</dbReference>
<sequence>MSGNPHTETNDLLARINNLRNEYENENKKGFFPSKQYKFDCANNVLKTIDLDTLLNSTLTVLPNSYHLFFDYTVFKTFATPELYDTIMKYAISKIMNCINMYGTYEMHVNLNTFSVSAFHRYRPIIELYSHECNTNYQIFHEKLKTMHIYNVPSTVETISQLIGPLLPPIVRQKVVKYDKSASEKPLQTITEIMQTMNTIQPLTFSTSETL</sequence>
<dbReference type="Pfam" id="PF00650">
    <property type="entry name" value="CRAL_TRIO"/>
    <property type="match status" value="1"/>
</dbReference>
<name>A0A6C0JX72_9ZZZZ</name>
<evidence type="ECO:0000259" key="1">
    <source>
        <dbReference type="Pfam" id="PF00650"/>
    </source>
</evidence>